<organism evidence="2 3">
    <name type="scientific">Paractinoplanes atraurantiacus</name>
    <dbReference type="NCBI Taxonomy" id="1036182"/>
    <lineage>
        <taxon>Bacteria</taxon>
        <taxon>Bacillati</taxon>
        <taxon>Actinomycetota</taxon>
        <taxon>Actinomycetes</taxon>
        <taxon>Micromonosporales</taxon>
        <taxon>Micromonosporaceae</taxon>
        <taxon>Paractinoplanes</taxon>
    </lineage>
</organism>
<keyword evidence="1" id="KW-0812">Transmembrane</keyword>
<dbReference type="Proteomes" id="UP000219612">
    <property type="component" value="Unassembled WGS sequence"/>
</dbReference>
<keyword evidence="3" id="KW-1185">Reference proteome</keyword>
<dbReference type="EMBL" id="OBDY01000007">
    <property type="protein sequence ID" value="SNY44832.1"/>
    <property type="molecule type" value="Genomic_DNA"/>
</dbReference>
<dbReference type="AlphaFoldDB" id="A0A285IA24"/>
<evidence type="ECO:0000313" key="2">
    <source>
        <dbReference type="EMBL" id="SNY44832.1"/>
    </source>
</evidence>
<protein>
    <submittedName>
        <fullName evidence="2">Uncharacterized protein</fullName>
    </submittedName>
</protein>
<name>A0A285IA24_9ACTN</name>
<keyword evidence="1" id="KW-1133">Transmembrane helix</keyword>
<feature type="transmembrane region" description="Helical" evidence="1">
    <location>
        <begin position="15"/>
        <end position="33"/>
    </location>
</feature>
<proteinExistence type="predicted"/>
<accession>A0A285IA24</accession>
<evidence type="ECO:0000313" key="3">
    <source>
        <dbReference type="Proteomes" id="UP000219612"/>
    </source>
</evidence>
<keyword evidence="1" id="KW-0472">Membrane</keyword>
<evidence type="ECO:0000256" key="1">
    <source>
        <dbReference type="SAM" id="Phobius"/>
    </source>
</evidence>
<reference evidence="2 3" key="1">
    <citation type="submission" date="2017-09" db="EMBL/GenBank/DDBJ databases">
        <authorList>
            <person name="Ehlers B."/>
            <person name="Leendertz F.H."/>
        </authorList>
    </citation>
    <scope>NUCLEOTIDE SEQUENCE [LARGE SCALE GENOMIC DNA]</scope>
    <source>
        <strain evidence="2 3">CGMCC 4.6857</strain>
    </source>
</reference>
<gene>
    <name evidence="2" type="ORF">SAMN05421748_107132</name>
</gene>
<sequence>MSLYLDVHADSRNLLVGPLVLAAFGFGWVVGFVGTRRPRFISDAVM</sequence>